<dbReference type="RefSeq" id="WP_349151431.1">
    <property type="nucleotide sequence ID" value="NZ_JBBMEO010000001.1"/>
</dbReference>
<dbReference type="EMBL" id="JBBMEO010000001">
    <property type="protein sequence ID" value="MEQ2360672.1"/>
    <property type="molecule type" value="Genomic_DNA"/>
</dbReference>
<proteinExistence type="predicted"/>
<organism evidence="1 2">
    <name type="scientific">Faecalibacterium tardum</name>
    <dbReference type="NCBI Taxonomy" id="3133156"/>
    <lineage>
        <taxon>Bacteria</taxon>
        <taxon>Bacillati</taxon>
        <taxon>Bacillota</taxon>
        <taxon>Clostridia</taxon>
        <taxon>Eubacteriales</taxon>
        <taxon>Oscillospiraceae</taxon>
        <taxon>Faecalibacterium</taxon>
    </lineage>
</organism>
<name>A0ABV1AU12_9FIRM</name>
<reference evidence="1 2" key="1">
    <citation type="submission" date="2024-03" db="EMBL/GenBank/DDBJ databases">
        <title>Human intestinal bacterial collection.</title>
        <authorList>
            <person name="Pauvert C."/>
            <person name="Hitch T.C.A."/>
            <person name="Clavel T."/>
        </authorList>
    </citation>
    <scope>NUCLEOTIDE SEQUENCE [LARGE SCALE GENOMIC DNA]</scope>
    <source>
        <strain evidence="1 2">CLA-AA-H175</strain>
    </source>
</reference>
<sequence>MILNNLAALQSIFYTKEFTFATDFNKKNNSFLLKLSSGAIFCQKSAFLRGSYRYFTEKM</sequence>
<protein>
    <submittedName>
        <fullName evidence="1">Uncharacterized protein</fullName>
    </submittedName>
</protein>
<keyword evidence="2" id="KW-1185">Reference proteome</keyword>
<gene>
    <name evidence="1" type="ORF">WMO44_00715</name>
</gene>
<evidence type="ECO:0000313" key="1">
    <source>
        <dbReference type="EMBL" id="MEQ2360672.1"/>
    </source>
</evidence>
<accession>A0ABV1AU12</accession>
<evidence type="ECO:0000313" key="2">
    <source>
        <dbReference type="Proteomes" id="UP001457197"/>
    </source>
</evidence>
<dbReference type="Proteomes" id="UP001457197">
    <property type="component" value="Unassembled WGS sequence"/>
</dbReference>
<comment type="caution">
    <text evidence="1">The sequence shown here is derived from an EMBL/GenBank/DDBJ whole genome shotgun (WGS) entry which is preliminary data.</text>
</comment>